<reference evidence="4" key="1">
    <citation type="submission" date="2015-08" db="EMBL/GenBank/DDBJ databases">
        <authorList>
            <person name="Babu N.S."/>
            <person name="Beckwith C.J."/>
            <person name="Beseler K.G."/>
            <person name="Brison A."/>
            <person name="Carone J.V."/>
            <person name="Caskin T.P."/>
            <person name="Diamond M."/>
            <person name="Durham M.E."/>
            <person name="Foxe J.M."/>
            <person name="Go M."/>
            <person name="Henderson B.A."/>
            <person name="Jones I.B."/>
            <person name="McGettigan J.A."/>
            <person name="Micheletti S.J."/>
            <person name="Nasrallah M.E."/>
            <person name="Ortiz D."/>
            <person name="Piller C.R."/>
            <person name="Privatt S.R."/>
            <person name="Schneider S.L."/>
            <person name="Sharp S."/>
            <person name="Smith T.C."/>
            <person name="Stanton J.D."/>
            <person name="Ullery H.E."/>
            <person name="Wilson R.J."/>
            <person name="Serrano M.G."/>
            <person name="Buck G."/>
            <person name="Lee V."/>
            <person name="Wang Y."/>
            <person name="Carvalho R."/>
            <person name="Voegtly L."/>
            <person name="Shi R."/>
            <person name="Duckworth R."/>
            <person name="Johnson A."/>
            <person name="Loviza R."/>
            <person name="Walstead R."/>
            <person name="Shah Z."/>
            <person name="Kiflezghi M."/>
            <person name="Wade K."/>
            <person name="Ball S.L."/>
            <person name="Bradley K.W."/>
            <person name="Asai D.J."/>
            <person name="Bowman C.A."/>
            <person name="Russell D.A."/>
            <person name="Pope W.H."/>
            <person name="Jacobs-Sera D."/>
            <person name="Hendrix R.W."/>
            <person name="Hatfull G.F."/>
        </authorList>
    </citation>
    <scope>NUCLEOTIDE SEQUENCE [LARGE SCALE GENOMIC DNA]</scope>
</reference>
<accession>A0A0S4TCA8</accession>
<proteinExistence type="predicted"/>
<dbReference type="GO" id="GO:0005524">
    <property type="term" value="F:ATP binding"/>
    <property type="evidence" value="ECO:0007669"/>
    <property type="project" value="UniProtKB-KW"/>
</dbReference>
<dbReference type="GO" id="GO:0004467">
    <property type="term" value="F:long-chain fatty acid-CoA ligase activity"/>
    <property type="evidence" value="ECO:0007669"/>
    <property type="project" value="TreeGrafter"/>
</dbReference>
<gene>
    <name evidence="4" type="ORF">CHUDEA3_640</name>
</gene>
<dbReference type="Pfam" id="PF23562">
    <property type="entry name" value="AMP-binding_C_3"/>
    <property type="match status" value="1"/>
</dbReference>
<protein>
    <recommendedName>
        <fullName evidence="3">AMP-dependent synthetase/ligase domain-containing protein</fullName>
    </recommendedName>
</protein>
<keyword evidence="2" id="KW-0067">ATP-binding</keyword>
<dbReference type="Pfam" id="PF00501">
    <property type="entry name" value="AMP-binding"/>
    <property type="match status" value="1"/>
</dbReference>
<dbReference type="Proteomes" id="UP000199752">
    <property type="component" value="Chromosome 3"/>
</dbReference>
<name>A0A0S4TCA8_CRYHO</name>
<dbReference type="InterPro" id="IPR042099">
    <property type="entry name" value="ANL_N_sf"/>
</dbReference>
<dbReference type="GO" id="GO:0005783">
    <property type="term" value="C:endoplasmic reticulum"/>
    <property type="evidence" value="ECO:0007669"/>
    <property type="project" value="TreeGrafter"/>
</dbReference>
<keyword evidence="1" id="KW-0547">Nucleotide-binding</keyword>
<dbReference type="AlphaFoldDB" id="A0A0S4TCA8"/>
<dbReference type="VEuPathDB" id="CryptoDB:CHUDEA3_640"/>
<dbReference type="SUPFAM" id="SSF56801">
    <property type="entry name" value="Acetyl-CoA synthetase-like"/>
    <property type="match status" value="1"/>
</dbReference>
<sequence length="685" mass="78168">MEEKIDRKDFFSVELENGQVEPESSPIYRNPNYSKGELSNLQGLNANNLWELFVNAVNKYKNKKCLGTRKLNRDGTYGEYIFKSYEESKEEALNIGINILKMDLCPIRKYEDNEYQKEISMMGILSRNREEWYLTEHACNAFGICLAPLYDTLGEDNLKFILVQTQLKSLCISNDSLEKIISIIERSIIDSTRDSILIKNLICFDHPTTEINQRAKNLDINLILFKNLQEKVSKKDKEIYKPKKIKPDDMCSIHFTSGTTGYPKGAILTHRCFLACVKSSYEHLFSENEIKLDNEDAHLSYLPMAHIFERLIVMNAYYLGIPIGIFSGSVTRLMSDSQELKPTILVCVPQVLTRIIQTVNDKISQSNFLVRTVFHKALKQKESIIKTKGDPTHWLWDRIIFSNTRQILGGKLKAIISGAAPLGLEVNHKIQAIFCCKLIEGFGMSECIGTLGTRYSYAHLGTVGGPFSDVEVKLTSVLEMGYDSTKEPRRGLLKIRGNSVCKGYFRDIINSKELIDSNGWLDTGDIAERQQDGSFKIIDRKKSLFKLSQGEYISPERIEGIYLSSSSLIQHVYVYGQSTDRFLVALIFPNEQALRKWSEDKGMNTLSLSLEELCESHELFDELNDSFHKAELSSNLFGFERIHKFKVIPEVLSTSNGLLTPTMKIVRNKVNSKYKEVLNTLRSQI</sequence>
<dbReference type="Gene3D" id="3.40.50.12780">
    <property type="entry name" value="N-terminal domain of ligase-like"/>
    <property type="match status" value="1"/>
</dbReference>
<dbReference type="VEuPathDB" id="CryptoDB:GY17_00003863"/>
<dbReference type="OrthoDB" id="1700726at2759"/>
<dbReference type="EMBL" id="LN877949">
    <property type="protein sequence ID" value="CUV04897.1"/>
    <property type="molecule type" value="Genomic_DNA"/>
</dbReference>
<organism evidence="4">
    <name type="scientific">Cryptosporidium hominis</name>
    <dbReference type="NCBI Taxonomy" id="237895"/>
    <lineage>
        <taxon>Eukaryota</taxon>
        <taxon>Sar</taxon>
        <taxon>Alveolata</taxon>
        <taxon>Apicomplexa</taxon>
        <taxon>Conoidasida</taxon>
        <taxon>Coccidia</taxon>
        <taxon>Eucoccidiorida</taxon>
        <taxon>Eimeriorina</taxon>
        <taxon>Cryptosporidiidae</taxon>
        <taxon>Cryptosporidium</taxon>
    </lineage>
</organism>
<evidence type="ECO:0000259" key="3">
    <source>
        <dbReference type="Pfam" id="PF00501"/>
    </source>
</evidence>
<dbReference type="PANTHER" id="PTHR43272">
    <property type="entry name" value="LONG-CHAIN-FATTY-ACID--COA LIGASE"/>
    <property type="match status" value="1"/>
</dbReference>
<dbReference type="PANTHER" id="PTHR43272:SF33">
    <property type="entry name" value="AMP-BINDING DOMAIN-CONTAINING PROTEIN-RELATED"/>
    <property type="match status" value="1"/>
</dbReference>
<dbReference type="InterPro" id="IPR000873">
    <property type="entry name" value="AMP-dep_synth/lig_dom"/>
</dbReference>
<dbReference type="GO" id="GO:0016020">
    <property type="term" value="C:membrane"/>
    <property type="evidence" value="ECO:0007669"/>
    <property type="project" value="TreeGrafter"/>
</dbReference>
<dbReference type="PROSITE" id="PS00455">
    <property type="entry name" value="AMP_BINDING"/>
    <property type="match status" value="1"/>
</dbReference>
<dbReference type="VEuPathDB" id="CryptoDB:Chro.30084"/>
<feature type="domain" description="AMP-dependent synthetase/ligase" evidence="3">
    <location>
        <begin position="122"/>
        <end position="505"/>
    </location>
</feature>
<dbReference type="InterPro" id="IPR020845">
    <property type="entry name" value="AMP-binding_CS"/>
</dbReference>
<evidence type="ECO:0000313" key="4">
    <source>
        <dbReference type="EMBL" id="CUV04897.1"/>
    </source>
</evidence>
<evidence type="ECO:0000256" key="1">
    <source>
        <dbReference type="ARBA" id="ARBA00022741"/>
    </source>
</evidence>
<evidence type="ECO:0000256" key="2">
    <source>
        <dbReference type="ARBA" id="ARBA00022840"/>
    </source>
</evidence>
<dbReference type="VEuPathDB" id="CryptoDB:ChTU502y2012_384g0045"/>